<protein>
    <submittedName>
        <fullName evidence="2">Uncharacterized protein</fullName>
    </submittedName>
</protein>
<evidence type="ECO:0000313" key="2">
    <source>
        <dbReference type="EMBL" id="CAD7427569.1"/>
    </source>
</evidence>
<name>A0A7R9E6V5_9NEOP</name>
<dbReference type="EMBL" id="OB793489">
    <property type="protein sequence ID" value="CAD7427569.1"/>
    <property type="molecule type" value="Genomic_DNA"/>
</dbReference>
<reference evidence="2" key="1">
    <citation type="submission" date="2020-11" db="EMBL/GenBank/DDBJ databases">
        <authorList>
            <person name="Tran Van P."/>
        </authorList>
    </citation>
    <scope>NUCLEOTIDE SEQUENCE</scope>
</reference>
<accession>A0A7R9E6V5</accession>
<dbReference type="AlphaFoldDB" id="A0A7R9E6V5"/>
<sequence length="339" mass="39379">MLRKLKASTLVDHDNRYRSILLFTLEKLMGSKTFKKIEREDIQTTKKKLEAHRVERTEKRRVMVLKKPTVLENDTSFFNITLSKEEVVDAKIEELTNEELQELAQNPSPESDSEEDKPSCTFTTKSMAIAFHQHSRRTSDEIYKENKCAAKKPTIRAFFQPVAGMVRHEGDKIMGAQSNRMKRSLSPLPAKIPIHLRLGLPSMMLKSSESREVTKVRRRRNKSKLKRNVILSGKSGDQVLEQRFLLRGYNMMNYSRMNLGVTHYILFFLTLNRTKYGHVMREKEGRREVGIVEEELLRKSARAAVLIARGIEPTTVRSFVNIEVLPFDVSERSKQVWQR</sequence>
<gene>
    <name evidence="2" type="ORF">TMSB3V08_LOCUS4405</name>
</gene>
<feature type="region of interest" description="Disordered" evidence="1">
    <location>
        <begin position="101"/>
        <end position="120"/>
    </location>
</feature>
<evidence type="ECO:0000256" key="1">
    <source>
        <dbReference type="SAM" id="MobiDB-lite"/>
    </source>
</evidence>
<proteinExistence type="predicted"/>
<organism evidence="2">
    <name type="scientific">Timema monikensis</name>
    <dbReference type="NCBI Taxonomy" id="170555"/>
    <lineage>
        <taxon>Eukaryota</taxon>
        <taxon>Metazoa</taxon>
        <taxon>Ecdysozoa</taxon>
        <taxon>Arthropoda</taxon>
        <taxon>Hexapoda</taxon>
        <taxon>Insecta</taxon>
        <taxon>Pterygota</taxon>
        <taxon>Neoptera</taxon>
        <taxon>Polyneoptera</taxon>
        <taxon>Phasmatodea</taxon>
        <taxon>Timematodea</taxon>
        <taxon>Timematoidea</taxon>
        <taxon>Timematidae</taxon>
        <taxon>Timema</taxon>
    </lineage>
</organism>